<comment type="cofactor">
    <cofactor evidence="1">
        <name>pyridoxal 5'-phosphate</name>
        <dbReference type="ChEBI" id="CHEBI:597326"/>
    </cofactor>
</comment>
<evidence type="ECO:0000256" key="7">
    <source>
        <dbReference type="SAM" id="MobiDB-lite"/>
    </source>
</evidence>
<evidence type="ECO:0000256" key="2">
    <source>
        <dbReference type="ARBA" id="ARBA00010756"/>
    </source>
</evidence>
<evidence type="ECO:0000313" key="10">
    <source>
        <dbReference type="EMBL" id="CAB4871172.1"/>
    </source>
</evidence>
<evidence type="ECO:0000256" key="5">
    <source>
        <dbReference type="ARBA" id="ARBA00023002"/>
    </source>
</evidence>
<dbReference type="AlphaFoldDB" id="A0A6J7DJM7"/>
<dbReference type="GO" id="GO:0005829">
    <property type="term" value="C:cytosol"/>
    <property type="evidence" value="ECO:0007669"/>
    <property type="project" value="TreeGrafter"/>
</dbReference>
<dbReference type="GO" id="GO:0005960">
    <property type="term" value="C:glycine cleavage complex"/>
    <property type="evidence" value="ECO:0007669"/>
    <property type="project" value="TreeGrafter"/>
</dbReference>
<evidence type="ECO:0000259" key="8">
    <source>
        <dbReference type="Pfam" id="PF02347"/>
    </source>
</evidence>
<feature type="domain" description="Glycine cleavage system P-protein N-terminal" evidence="8">
    <location>
        <begin position="496"/>
        <end position="768"/>
    </location>
</feature>
<dbReference type="PANTHER" id="PTHR11773:SF1">
    <property type="entry name" value="GLYCINE DEHYDROGENASE (DECARBOXYLATING), MITOCHONDRIAL"/>
    <property type="match status" value="1"/>
</dbReference>
<dbReference type="InterPro" id="IPR049316">
    <property type="entry name" value="GDC-P_C"/>
</dbReference>
<dbReference type="FunFam" id="3.40.640.10:FF:000007">
    <property type="entry name" value="glycine dehydrogenase (Decarboxylating), mitochondrial"/>
    <property type="match status" value="1"/>
</dbReference>
<feature type="region of interest" description="Disordered" evidence="7">
    <location>
        <begin position="1"/>
        <end position="33"/>
    </location>
</feature>
<dbReference type="GO" id="GO:0030170">
    <property type="term" value="F:pyridoxal phosphate binding"/>
    <property type="evidence" value="ECO:0007669"/>
    <property type="project" value="TreeGrafter"/>
</dbReference>
<dbReference type="GO" id="GO:0016594">
    <property type="term" value="F:glycine binding"/>
    <property type="evidence" value="ECO:0007669"/>
    <property type="project" value="TreeGrafter"/>
</dbReference>
<dbReference type="InterPro" id="IPR003437">
    <property type="entry name" value="GcvP"/>
</dbReference>
<dbReference type="PANTHER" id="PTHR11773">
    <property type="entry name" value="GLYCINE DEHYDROGENASE, DECARBOXYLATING"/>
    <property type="match status" value="1"/>
</dbReference>
<comment type="similarity">
    <text evidence="2">Belongs to the GcvP family.</text>
</comment>
<gene>
    <name evidence="10" type="ORF">UFOPK3402_00701</name>
</gene>
<dbReference type="InterPro" id="IPR015421">
    <property type="entry name" value="PyrdxlP-dep_Trfase_major"/>
</dbReference>
<name>A0A6J7DJM7_9ZZZZ</name>
<dbReference type="SUPFAM" id="SSF53383">
    <property type="entry name" value="PLP-dependent transferases"/>
    <property type="match status" value="2"/>
</dbReference>
<dbReference type="Pfam" id="PF02347">
    <property type="entry name" value="GDC-P"/>
    <property type="match status" value="2"/>
</dbReference>
<dbReference type="NCBIfam" id="TIGR00461">
    <property type="entry name" value="gcvP"/>
    <property type="match status" value="1"/>
</dbReference>
<sequence>MLRATEGENGALPRTDSDGAARTPSKDQTMPRSVLESLCEDSTFDRRHIGPDSADVEVMLQAIGYASLSALSQDVVPEAIRWAQSLRLPDALSERQTRAELRRLAARNHLLVNMIGLGYSGNETPAVIVRNVLESPAWYTAYTPYQPEISQGRLEALLNFQTLIEDLTALPVAGSSLLDEPTAAAEAMTLCIRASKGGVRRFAVDADLYPQTLAVLATRAEPMGIELVVADLSVGLPDGELAGVLVGYPGSSGAIRDPRPVIEAAHARGALAVVAADLLALTLLMPPGEMGADIVVGSAQRFGVPLGFGGPHAGFMSVRAGLERSMPGRLVGVSVDADGAPAYRLALQTREQHIRREKATSNICTAQVLLAVVSSMYAAYHGPVGLTQIAQRTHRLASVLATGILEAGGTIDAGGFFDTVRIRVPGQAPTVVDAARDLGVNIRLVDEDTVSVSTDELTLREHVEAVWSALGGAITGTGARGFEAIESGLAADSPSIPAALRRTSPFLTHPVFNTHRSETSMLRYLRRLADRDIALDRSMIPLGSCTMKLNATTEMEPITWPEFAGIHPFAPLDQAQGYLELIGQLESWLVEITGYDAVTLQPNAGSQGEFAGLLAIRGYHRSRGDGHRDVCLIPSSAHGTNAASAVMAGMRVVVVACDAQGNVDTADLGARIIEHRERLAALMITYPSTHGVFETAVADICAAVHEAGGQVYVDGANLNALVGLAKPGKFGADVSHLNLHKTFCIPHGGGGPGVGPTAVREHLAPFLPSHPLRPEAGPLGRGHADGGVGPVSGAPWGSAGILPIPWAYIRMMGPDGLLKATEVAILSANYIARRLRDHYPVLYTGENGLVAHECILDVRGITAATGVTVDDIAKRLIDYGFHAPTMSFPVAGTLMVEPTESEDLAELDRFIEAMISIKAEIDRVAAGEWPADDSPLRNAPHTADCLIGAWTHPYPARLAAYPLDSLTRDKYWSPVRRIDGAYGDRNLVCSCPRPEEFVDA</sequence>
<protein>
    <recommendedName>
        <fullName evidence="3">glycine dehydrogenase (aminomethyl-transferring)</fullName>
        <ecNumber evidence="3">1.4.4.2</ecNumber>
    </recommendedName>
</protein>
<dbReference type="FunFam" id="3.90.1150.10:FF:000007">
    <property type="entry name" value="Glycine dehydrogenase (decarboxylating), mitochondrial"/>
    <property type="match status" value="1"/>
</dbReference>
<keyword evidence="4" id="KW-0663">Pyridoxal phosphate</keyword>
<reference evidence="10" key="1">
    <citation type="submission" date="2020-05" db="EMBL/GenBank/DDBJ databases">
        <authorList>
            <person name="Chiriac C."/>
            <person name="Salcher M."/>
            <person name="Ghai R."/>
            <person name="Kavagutti S V."/>
        </authorList>
    </citation>
    <scope>NUCLEOTIDE SEQUENCE</scope>
</reference>
<evidence type="ECO:0000256" key="1">
    <source>
        <dbReference type="ARBA" id="ARBA00001933"/>
    </source>
</evidence>
<accession>A0A6J7DJM7</accession>
<feature type="domain" description="Glycine cleavage system P-protein N-terminal" evidence="8">
    <location>
        <begin position="46"/>
        <end position="470"/>
    </location>
</feature>
<evidence type="ECO:0000259" key="9">
    <source>
        <dbReference type="Pfam" id="PF21478"/>
    </source>
</evidence>
<dbReference type="HAMAP" id="MF_00711">
    <property type="entry name" value="GcvP"/>
    <property type="match status" value="1"/>
</dbReference>
<feature type="domain" description="Glycine dehydrogenase C-terminal" evidence="9">
    <location>
        <begin position="820"/>
        <end position="941"/>
    </location>
</feature>
<evidence type="ECO:0000256" key="6">
    <source>
        <dbReference type="ARBA" id="ARBA00049026"/>
    </source>
</evidence>
<dbReference type="Pfam" id="PF21478">
    <property type="entry name" value="GcvP2_C"/>
    <property type="match status" value="1"/>
</dbReference>
<dbReference type="EMBL" id="CAFBLS010000068">
    <property type="protein sequence ID" value="CAB4871172.1"/>
    <property type="molecule type" value="Genomic_DNA"/>
</dbReference>
<dbReference type="InterPro" id="IPR015424">
    <property type="entry name" value="PyrdxlP-dep_Trfase"/>
</dbReference>
<dbReference type="InterPro" id="IPR015422">
    <property type="entry name" value="PyrdxlP-dep_Trfase_small"/>
</dbReference>
<dbReference type="GO" id="GO:0004375">
    <property type="term" value="F:glycine dehydrogenase (decarboxylating) activity"/>
    <property type="evidence" value="ECO:0007669"/>
    <property type="project" value="UniProtKB-EC"/>
</dbReference>
<organism evidence="10">
    <name type="scientific">freshwater metagenome</name>
    <dbReference type="NCBI Taxonomy" id="449393"/>
    <lineage>
        <taxon>unclassified sequences</taxon>
        <taxon>metagenomes</taxon>
        <taxon>ecological metagenomes</taxon>
    </lineage>
</organism>
<dbReference type="CDD" id="cd00613">
    <property type="entry name" value="GDC-P"/>
    <property type="match status" value="2"/>
</dbReference>
<evidence type="ECO:0000256" key="3">
    <source>
        <dbReference type="ARBA" id="ARBA00012134"/>
    </source>
</evidence>
<comment type="catalytic activity">
    <reaction evidence="6">
        <text>N(6)-[(R)-lipoyl]-L-lysyl-[glycine-cleavage complex H protein] + glycine + H(+) = N(6)-[(R)-S(8)-aminomethyldihydrolipoyl]-L-lysyl-[glycine-cleavage complex H protein] + CO2</text>
        <dbReference type="Rhea" id="RHEA:24304"/>
        <dbReference type="Rhea" id="RHEA-COMP:10494"/>
        <dbReference type="Rhea" id="RHEA-COMP:10495"/>
        <dbReference type="ChEBI" id="CHEBI:15378"/>
        <dbReference type="ChEBI" id="CHEBI:16526"/>
        <dbReference type="ChEBI" id="CHEBI:57305"/>
        <dbReference type="ChEBI" id="CHEBI:83099"/>
        <dbReference type="ChEBI" id="CHEBI:83143"/>
        <dbReference type="EC" id="1.4.4.2"/>
    </reaction>
</comment>
<dbReference type="NCBIfam" id="NF003346">
    <property type="entry name" value="PRK04366.1"/>
    <property type="match status" value="1"/>
</dbReference>
<dbReference type="Gene3D" id="3.90.1150.10">
    <property type="entry name" value="Aspartate Aminotransferase, domain 1"/>
    <property type="match status" value="2"/>
</dbReference>
<keyword evidence="5" id="KW-0560">Oxidoreductase</keyword>
<proteinExistence type="inferred from homology"/>
<dbReference type="InterPro" id="IPR049315">
    <property type="entry name" value="GDC-P_N"/>
</dbReference>
<evidence type="ECO:0000256" key="4">
    <source>
        <dbReference type="ARBA" id="ARBA00022898"/>
    </source>
</evidence>
<dbReference type="InterPro" id="IPR020581">
    <property type="entry name" value="GDC_P"/>
</dbReference>
<dbReference type="EC" id="1.4.4.2" evidence="3"/>
<dbReference type="GO" id="GO:0019464">
    <property type="term" value="P:glycine decarboxylation via glycine cleavage system"/>
    <property type="evidence" value="ECO:0007669"/>
    <property type="project" value="TreeGrafter"/>
</dbReference>
<dbReference type="FunFam" id="3.40.640.10:FF:000005">
    <property type="entry name" value="Glycine dehydrogenase (decarboxylating), mitochondrial"/>
    <property type="match status" value="1"/>
</dbReference>
<dbReference type="Gene3D" id="3.40.640.10">
    <property type="entry name" value="Type I PLP-dependent aspartate aminotransferase-like (Major domain)"/>
    <property type="match status" value="2"/>
</dbReference>